<reference evidence="2 3" key="1">
    <citation type="journal article" date="2024" name="BMC Genomics">
        <title>De novo assembly and annotation of Popillia japonica's genome with initial clues to its potential as an invasive pest.</title>
        <authorList>
            <person name="Cucini C."/>
            <person name="Boschi S."/>
            <person name="Funari R."/>
            <person name="Cardaioli E."/>
            <person name="Iannotti N."/>
            <person name="Marturano G."/>
            <person name="Paoli F."/>
            <person name="Bruttini M."/>
            <person name="Carapelli A."/>
            <person name="Frati F."/>
            <person name="Nardi F."/>
        </authorList>
    </citation>
    <scope>NUCLEOTIDE SEQUENCE [LARGE SCALE GENOMIC DNA]</scope>
    <source>
        <strain evidence="2">DMR45628</strain>
    </source>
</reference>
<dbReference type="SUPFAM" id="SSF52047">
    <property type="entry name" value="RNI-like"/>
    <property type="match status" value="1"/>
</dbReference>
<keyword evidence="3" id="KW-1185">Reference proteome</keyword>
<dbReference type="PANTHER" id="PTHR24111">
    <property type="entry name" value="LEUCINE-RICH REPEAT-CONTAINING PROTEIN 34"/>
    <property type="match status" value="1"/>
</dbReference>
<dbReference type="InterPro" id="IPR001611">
    <property type="entry name" value="Leu-rich_rpt"/>
</dbReference>
<accession>A0AAW1HR09</accession>
<gene>
    <name evidence="2" type="ORF">QE152_g40380</name>
</gene>
<dbReference type="Pfam" id="PF13516">
    <property type="entry name" value="LRR_6"/>
    <property type="match status" value="4"/>
</dbReference>
<dbReference type="AlphaFoldDB" id="A0AAW1HR09"/>
<dbReference type="InterPro" id="IPR052201">
    <property type="entry name" value="LRR-containing_regulator"/>
</dbReference>
<name>A0AAW1HR09_POPJA</name>
<keyword evidence="1" id="KW-0677">Repeat</keyword>
<dbReference type="Gene3D" id="3.80.10.10">
    <property type="entry name" value="Ribonuclease Inhibitor"/>
    <property type="match status" value="3"/>
</dbReference>
<comment type="caution">
    <text evidence="2">The sequence shown here is derived from an EMBL/GenBank/DDBJ whole genome shotgun (WGS) entry which is preliminary data.</text>
</comment>
<dbReference type="Proteomes" id="UP001458880">
    <property type="component" value="Unassembled WGS sequence"/>
</dbReference>
<sequence length="429" mass="49620">MDRELTDILLQLFCEKNSDGTKNLRLKGRDLYQRIKRRINDEDMEQISKFLGDHPEIVKLDLCYNDIKDKGLAQLVLRYLRFENNLKYLNLIGCDLTGKSMRYFWKCAKTFKLTTLRVNGNKLGIEGAQHLSKLLEQNNTLKHLDLGDSDQTLSSIPYLCSVLREDIGANRTLQVLDISRIIPTSEYYQYDPGQLSEQLGNMLKVNKSLRELHAQKCQFDGHDIQLLLIGLRVNSTLMLLDLGYNKVGDHGIEEIAKWLRTRPNLIGLNVSGNAIGNTGARALSFHMPFSKIRLLDISHNKIGDDGIIDILNSLKKPYALKLFYIWGNDIKQKTFWILERMLLSKVLDQENIDVKLYTVDGVLYHAYYPSDHYKHKYYCVMDHGCPVELRIKRNKVEHEYAQPRALVKFQFYPRIPPVDETLSPKSKPC</sequence>
<dbReference type="SMART" id="SM00368">
    <property type="entry name" value="LRR_RI"/>
    <property type="match status" value="6"/>
</dbReference>
<dbReference type="InterPro" id="IPR032675">
    <property type="entry name" value="LRR_dom_sf"/>
</dbReference>
<dbReference type="EMBL" id="JASPKY010001133">
    <property type="protein sequence ID" value="KAK9678989.1"/>
    <property type="molecule type" value="Genomic_DNA"/>
</dbReference>
<proteinExistence type="predicted"/>
<dbReference type="PANTHER" id="PTHR24111:SF0">
    <property type="entry name" value="LEUCINE-RICH REPEAT-CONTAINING PROTEIN"/>
    <property type="match status" value="1"/>
</dbReference>
<evidence type="ECO:0000256" key="1">
    <source>
        <dbReference type="ARBA" id="ARBA00022737"/>
    </source>
</evidence>
<protein>
    <submittedName>
        <fullName evidence="2">Leucine rich repeat</fullName>
    </submittedName>
</protein>
<evidence type="ECO:0000313" key="3">
    <source>
        <dbReference type="Proteomes" id="UP001458880"/>
    </source>
</evidence>
<evidence type="ECO:0000313" key="2">
    <source>
        <dbReference type="EMBL" id="KAK9678989.1"/>
    </source>
</evidence>
<organism evidence="2 3">
    <name type="scientific">Popillia japonica</name>
    <name type="common">Japanese beetle</name>
    <dbReference type="NCBI Taxonomy" id="7064"/>
    <lineage>
        <taxon>Eukaryota</taxon>
        <taxon>Metazoa</taxon>
        <taxon>Ecdysozoa</taxon>
        <taxon>Arthropoda</taxon>
        <taxon>Hexapoda</taxon>
        <taxon>Insecta</taxon>
        <taxon>Pterygota</taxon>
        <taxon>Neoptera</taxon>
        <taxon>Endopterygota</taxon>
        <taxon>Coleoptera</taxon>
        <taxon>Polyphaga</taxon>
        <taxon>Scarabaeiformia</taxon>
        <taxon>Scarabaeidae</taxon>
        <taxon>Rutelinae</taxon>
        <taxon>Popillia</taxon>
    </lineage>
</organism>